<reference evidence="1" key="1">
    <citation type="journal article" date="2020" name="Nature">
        <title>Giant virus diversity and host interactions through global metagenomics.</title>
        <authorList>
            <person name="Schulz F."/>
            <person name="Roux S."/>
            <person name="Paez-Espino D."/>
            <person name="Jungbluth S."/>
            <person name="Walsh D.A."/>
            <person name="Denef V.J."/>
            <person name="McMahon K.D."/>
            <person name="Konstantinidis K.T."/>
            <person name="Eloe-Fadrosh E.A."/>
            <person name="Kyrpides N.C."/>
            <person name="Woyke T."/>
        </authorList>
    </citation>
    <scope>NUCLEOTIDE SEQUENCE</scope>
    <source>
        <strain evidence="1">GVMAG-M-3300023179-2</strain>
    </source>
</reference>
<evidence type="ECO:0000313" key="1">
    <source>
        <dbReference type="EMBL" id="QHT26626.1"/>
    </source>
</evidence>
<dbReference type="EMBL" id="MN739799">
    <property type="protein sequence ID" value="QHT26626.1"/>
    <property type="molecule type" value="Genomic_DNA"/>
</dbReference>
<protein>
    <submittedName>
        <fullName evidence="1">Uncharacterized protein</fullName>
    </submittedName>
</protein>
<accession>A0A6C0EBU2</accession>
<organism evidence="1">
    <name type="scientific">viral metagenome</name>
    <dbReference type="NCBI Taxonomy" id="1070528"/>
    <lineage>
        <taxon>unclassified sequences</taxon>
        <taxon>metagenomes</taxon>
        <taxon>organismal metagenomes</taxon>
    </lineage>
</organism>
<proteinExistence type="predicted"/>
<dbReference type="AlphaFoldDB" id="A0A6C0EBU2"/>
<sequence>MKWEEKIKNWENGIIQTYPSNINKRFFYQTYVCNRNMQNKYKEIFIESNKLENINENMEQLI</sequence>
<name>A0A6C0EBU2_9ZZZZ</name>